<dbReference type="GO" id="GO:0004674">
    <property type="term" value="F:protein serine/threonine kinase activity"/>
    <property type="evidence" value="ECO:0007669"/>
    <property type="project" value="TreeGrafter"/>
</dbReference>
<dbReference type="Gene3D" id="3.30.200.20">
    <property type="entry name" value="Phosphorylase Kinase, domain 1"/>
    <property type="match status" value="1"/>
</dbReference>
<name>A0AAD7UGK9_9STRA</name>
<dbReference type="InterPro" id="IPR000719">
    <property type="entry name" value="Prot_kinase_dom"/>
</dbReference>
<dbReference type="Gene3D" id="1.10.510.10">
    <property type="entry name" value="Transferase(Phosphotransferase) domain 1"/>
    <property type="match status" value="1"/>
</dbReference>
<dbReference type="PROSITE" id="PS50011">
    <property type="entry name" value="PROTEIN_KINASE_DOM"/>
    <property type="match status" value="1"/>
</dbReference>
<comment type="caution">
    <text evidence="2">The sequence shown here is derived from an EMBL/GenBank/DDBJ whole genome shotgun (WGS) entry which is preliminary data.</text>
</comment>
<protein>
    <recommendedName>
        <fullName evidence="1">Protein kinase domain-containing protein</fullName>
    </recommendedName>
</protein>
<evidence type="ECO:0000313" key="2">
    <source>
        <dbReference type="EMBL" id="KAJ8605596.1"/>
    </source>
</evidence>
<feature type="domain" description="Protein kinase" evidence="1">
    <location>
        <begin position="52"/>
        <end position="314"/>
    </location>
</feature>
<sequence>MFVSTRERWSEGSTVRLSHDEECDWLEHLRYRTSGGFVTAADVHVSVMNVGGEMSNVVGNGSQGSVHRTGDFAVKVLRQSRSKTLLERFRREAHILARLAHSNVCHLEGVGSAFGRPCLVLEWVETDLARAMMEMPNLERLRVAGELASALAHLHSGDAIEDGLVVIHRDVKPANVGITGSGQVKLLDFGLATVVVAAPEQSKKEKSTTWQLTGGIGSPLYTAPENACHLDYGTPTDVYSFALTVWELFALEGMPFPDMSFDDLQKKVIRDGHRPKIPKIWHPRLAALLDKAWAPRPDRRPTAVELANKLRTFRRDPLSPSFSFLCHHPRR</sequence>
<dbReference type="SMART" id="SM00220">
    <property type="entry name" value="S_TKc"/>
    <property type="match status" value="1"/>
</dbReference>
<dbReference type="Proteomes" id="UP001230188">
    <property type="component" value="Unassembled WGS sequence"/>
</dbReference>
<evidence type="ECO:0000313" key="3">
    <source>
        <dbReference type="Proteomes" id="UP001230188"/>
    </source>
</evidence>
<gene>
    <name evidence="2" type="ORF">CTAYLR_000035</name>
</gene>
<evidence type="ECO:0000259" key="1">
    <source>
        <dbReference type="PROSITE" id="PS50011"/>
    </source>
</evidence>
<dbReference type="PANTHER" id="PTHR44329">
    <property type="entry name" value="SERINE/THREONINE-PROTEIN KINASE TNNI3K-RELATED"/>
    <property type="match status" value="1"/>
</dbReference>
<keyword evidence="3" id="KW-1185">Reference proteome</keyword>
<organism evidence="2 3">
    <name type="scientific">Chrysophaeum taylorii</name>
    <dbReference type="NCBI Taxonomy" id="2483200"/>
    <lineage>
        <taxon>Eukaryota</taxon>
        <taxon>Sar</taxon>
        <taxon>Stramenopiles</taxon>
        <taxon>Ochrophyta</taxon>
        <taxon>Pelagophyceae</taxon>
        <taxon>Pelagomonadales</taxon>
        <taxon>Pelagomonadaceae</taxon>
        <taxon>Chrysophaeum</taxon>
    </lineage>
</organism>
<dbReference type="AlphaFoldDB" id="A0AAD7UGK9"/>
<dbReference type="GO" id="GO:0005524">
    <property type="term" value="F:ATP binding"/>
    <property type="evidence" value="ECO:0007669"/>
    <property type="project" value="InterPro"/>
</dbReference>
<dbReference type="Pfam" id="PF07714">
    <property type="entry name" value="PK_Tyr_Ser-Thr"/>
    <property type="match status" value="1"/>
</dbReference>
<dbReference type="InterPro" id="IPR001245">
    <property type="entry name" value="Ser-Thr/Tyr_kinase_cat_dom"/>
</dbReference>
<proteinExistence type="predicted"/>
<dbReference type="InterPro" id="IPR011009">
    <property type="entry name" value="Kinase-like_dom_sf"/>
</dbReference>
<dbReference type="EMBL" id="JAQMWT010000314">
    <property type="protein sequence ID" value="KAJ8605596.1"/>
    <property type="molecule type" value="Genomic_DNA"/>
</dbReference>
<dbReference type="SUPFAM" id="SSF56112">
    <property type="entry name" value="Protein kinase-like (PK-like)"/>
    <property type="match status" value="1"/>
</dbReference>
<accession>A0AAD7UGK9</accession>
<reference evidence="2" key="1">
    <citation type="submission" date="2023-01" db="EMBL/GenBank/DDBJ databases">
        <title>Metagenome sequencing of chrysophaentin producing Chrysophaeum taylorii.</title>
        <authorList>
            <person name="Davison J."/>
            <person name="Bewley C."/>
        </authorList>
    </citation>
    <scope>NUCLEOTIDE SEQUENCE</scope>
    <source>
        <strain evidence="2">NIES-1699</strain>
    </source>
</reference>
<dbReference type="InterPro" id="IPR051681">
    <property type="entry name" value="Ser/Thr_Kinases-Pseudokinases"/>
</dbReference>